<proteinExistence type="predicted"/>
<evidence type="ECO:0000313" key="2">
    <source>
        <dbReference type="Proteomes" id="UP000273278"/>
    </source>
</evidence>
<gene>
    <name evidence="1" type="ORF">BKD89_05420</name>
</gene>
<dbReference type="Proteomes" id="UP000273278">
    <property type="component" value="Chromosome"/>
</dbReference>
<evidence type="ECO:0000313" key="1">
    <source>
        <dbReference type="EMBL" id="AYQ55240.1"/>
    </source>
</evidence>
<name>A0A3G3IHD1_9ARCH</name>
<protein>
    <submittedName>
        <fullName evidence="1">Uncharacterized protein</fullName>
    </submittedName>
</protein>
<sequence>MIVSRNDTVLECDGSSCGCFGAVAFPTSSSREAREFGRAEGWAFASVPRVHLDLCFCPECVRTAMKEVKKWAKHLNPEYAPKVQRL</sequence>
<organism evidence="1 2">
    <name type="scientific">Methanomethylophilus alvi</name>
    <dbReference type="NCBI Taxonomy" id="1291540"/>
    <lineage>
        <taxon>Archaea</taxon>
        <taxon>Methanobacteriati</taxon>
        <taxon>Thermoplasmatota</taxon>
        <taxon>Thermoplasmata</taxon>
        <taxon>Methanomassiliicoccales</taxon>
        <taxon>Methanomethylophilaceae</taxon>
        <taxon>Methanomethylophilus</taxon>
    </lineage>
</organism>
<accession>A0A3G3IHD1</accession>
<dbReference type="RefSeq" id="WP_015504990.1">
    <property type="nucleotide sequence ID" value="NZ_CP017686.1"/>
</dbReference>
<dbReference type="EMBL" id="CP017686">
    <property type="protein sequence ID" value="AYQ55240.1"/>
    <property type="molecule type" value="Genomic_DNA"/>
</dbReference>
<reference evidence="1 2" key="1">
    <citation type="submission" date="2016-10" db="EMBL/GenBank/DDBJ databases">
        <title>Complete genome of the TMA-utilizing, human hosted archaeon Methanomethylophilus alvus Gen. nov, sp. nov., strain Mx-05, derived from a pure culture.</title>
        <authorList>
            <person name="Brugere J.-F."/>
            <person name="Ben Hania W."/>
            <person name="Chaudhary P.P."/>
            <person name="Gaci N."/>
            <person name="Borrel G."/>
            <person name="Cao Van Tuat L."/>
            <person name="Fardeau M.-L."/>
            <person name="Harris H.M.B."/>
            <person name="O'Toole P.W."/>
            <person name="Ollivier B."/>
        </authorList>
    </citation>
    <scope>NUCLEOTIDE SEQUENCE [LARGE SCALE GENOMIC DNA]</scope>
    <source>
        <strain evidence="1 2">Mx-05</strain>
    </source>
</reference>
<dbReference type="AlphaFoldDB" id="A0A3G3IHD1"/>
<dbReference type="GeneID" id="41321886"/>